<dbReference type="EMBL" id="JACEIK010001074">
    <property type="protein sequence ID" value="MCD7465727.1"/>
    <property type="molecule type" value="Genomic_DNA"/>
</dbReference>
<keyword evidence="2" id="KW-1185">Reference proteome</keyword>
<accession>A0ABS8T2X6</accession>
<protein>
    <submittedName>
        <fullName evidence="1">Uncharacterized protein</fullName>
    </submittedName>
</protein>
<evidence type="ECO:0000313" key="2">
    <source>
        <dbReference type="Proteomes" id="UP000823775"/>
    </source>
</evidence>
<reference evidence="1 2" key="1">
    <citation type="journal article" date="2021" name="BMC Genomics">
        <title>Datura genome reveals duplications of psychoactive alkaloid biosynthetic genes and high mutation rate following tissue culture.</title>
        <authorList>
            <person name="Rajewski A."/>
            <person name="Carter-House D."/>
            <person name="Stajich J."/>
            <person name="Litt A."/>
        </authorList>
    </citation>
    <scope>NUCLEOTIDE SEQUENCE [LARGE SCALE GENOMIC DNA]</scope>
    <source>
        <strain evidence="1">AR-01</strain>
    </source>
</reference>
<proteinExistence type="predicted"/>
<dbReference type="Proteomes" id="UP000823775">
    <property type="component" value="Unassembled WGS sequence"/>
</dbReference>
<comment type="caution">
    <text evidence="1">The sequence shown here is derived from an EMBL/GenBank/DDBJ whole genome shotgun (WGS) entry which is preliminary data.</text>
</comment>
<gene>
    <name evidence="1" type="ORF">HAX54_001819</name>
</gene>
<sequence length="137" mass="15925">MVVKCTPALGLVRSWCMVVTRTLEHLSSYLLSTCKTVRAHRTTIMSSNFRAKETLFSLIYGVESLIPVEIGELRLRFSRDVKEDNNEAMSIKLDLLGEYRDLAPIWMEAQKQRMKRYYNKGELMFNIFKSMTLSFGE</sequence>
<name>A0ABS8T2X6_DATST</name>
<evidence type="ECO:0000313" key="1">
    <source>
        <dbReference type="EMBL" id="MCD7465727.1"/>
    </source>
</evidence>
<organism evidence="1 2">
    <name type="scientific">Datura stramonium</name>
    <name type="common">Jimsonweed</name>
    <name type="synonym">Common thornapple</name>
    <dbReference type="NCBI Taxonomy" id="4076"/>
    <lineage>
        <taxon>Eukaryota</taxon>
        <taxon>Viridiplantae</taxon>
        <taxon>Streptophyta</taxon>
        <taxon>Embryophyta</taxon>
        <taxon>Tracheophyta</taxon>
        <taxon>Spermatophyta</taxon>
        <taxon>Magnoliopsida</taxon>
        <taxon>eudicotyledons</taxon>
        <taxon>Gunneridae</taxon>
        <taxon>Pentapetalae</taxon>
        <taxon>asterids</taxon>
        <taxon>lamiids</taxon>
        <taxon>Solanales</taxon>
        <taxon>Solanaceae</taxon>
        <taxon>Solanoideae</taxon>
        <taxon>Datureae</taxon>
        <taxon>Datura</taxon>
    </lineage>
</organism>